<evidence type="ECO:0000256" key="7">
    <source>
        <dbReference type="ARBA" id="ARBA00022777"/>
    </source>
</evidence>
<dbReference type="InterPro" id="IPR004701">
    <property type="entry name" value="PTS_EIIA_man-typ"/>
</dbReference>
<keyword evidence="3" id="KW-0963">Cytoplasm</keyword>
<name>A0ABV9MUY5_9ENTE</name>
<accession>A0ABV9MUY5</accession>
<dbReference type="PANTHER" id="PTHR33799:SF1">
    <property type="entry name" value="PTS SYSTEM MANNOSE-SPECIFIC EIIAB COMPONENT-RELATED"/>
    <property type="match status" value="1"/>
</dbReference>
<comment type="caution">
    <text evidence="9">The sequence shown here is derived from an EMBL/GenBank/DDBJ whole genome shotgun (WGS) entry which is preliminary data.</text>
</comment>
<protein>
    <submittedName>
        <fullName evidence="9">PTS sugar transporter subunit IIA</fullName>
    </submittedName>
</protein>
<dbReference type="PROSITE" id="PS51096">
    <property type="entry name" value="PTS_EIIA_TYPE_4"/>
    <property type="match status" value="1"/>
</dbReference>
<reference evidence="10" key="1">
    <citation type="journal article" date="2019" name="Int. J. Syst. Evol. Microbiol.">
        <title>The Global Catalogue of Microorganisms (GCM) 10K type strain sequencing project: providing services to taxonomists for standard genome sequencing and annotation.</title>
        <authorList>
            <consortium name="The Broad Institute Genomics Platform"/>
            <consortium name="The Broad Institute Genome Sequencing Center for Infectious Disease"/>
            <person name="Wu L."/>
            <person name="Ma J."/>
        </authorList>
    </citation>
    <scope>NUCLEOTIDE SEQUENCE [LARGE SCALE GENOMIC DNA]</scope>
    <source>
        <strain evidence="10">CGMCC 1.19032</strain>
    </source>
</reference>
<evidence type="ECO:0000256" key="2">
    <source>
        <dbReference type="ARBA" id="ARBA00022448"/>
    </source>
</evidence>
<gene>
    <name evidence="9" type="ORF">ACFO5I_08350</name>
</gene>
<dbReference type="CDD" id="cd00006">
    <property type="entry name" value="PTS_IIA_man"/>
    <property type="match status" value="1"/>
</dbReference>
<evidence type="ECO:0000313" key="10">
    <source>
        <dbReference type="Proteomes" id="UP001595969"/>
    </source>
</evidence>
<evidence type="ECO:0000256" key="5">
    <source>
        <dbReference type="ARBA" id="ARBA00022679"/>
    </source>
</evidence>
<dbReference type="PANTHER" id="PTHR33799">
    <property type="entry name" value="PTS PERMEASE-RELATED-RELATED"/>
    <property type="match status" value="1"/>
</dbReference>
<evidence type="ECO:0000256" key="6">
    <source>
        <dbReference type="ARBA" id="ARBA00022683"/>
    </source>
</evidence>
<keyword evidence="5" id="KW-0808">Transferase</keyword>
<keyword evidence="10" id="KW-1185">Reference proteome</keyword>
<evidence type="ECO:0000256" key="4">
    <source>
        <dbReference type="ARBA" id="ARBA00022597"/>
    </source>
</evidence>
<dbReference type="Proteomes" id="UP001595969">
    <property type="component" value="Unassembled WGS sequence"/>
</dbReference>
<dbReference type="Pfam" id="PF03610">
    <property type="entry name" value="EIIA-man"/>
    <property type="match status" value="1"/>
</dbReference>
<feature type="domain" description="PTS EIIA type-4" evidence="8">
    <location>
        <begin position="1"/>
        <end position="123"/>
    </location>
</feature>
<comment type="subcellular location">
    <subcellularLocation>
        <location evidence="1">Cytoplasm</location>
    </subcellularLocation>
</comment>
<dbReference type="InterPro" id="IPR036662">
    <property type="entry name" value="PTS_EIIA_man-typ_sf"/>
</dbReference>
<dbReference type="RefSeq" id="WP_204653205.1">
    <property type="nucleotide sequence ID" value="NZ_JAFBFD010000006.1"/>
</dbReference>
<evidence type="ECO:0000313" key="9">
    <source>
        <dbReference type="EMBL" id="MFC4719742.1"/>
    </source>
</evidence>
<keyword evidence="6" id="KW-0598">Phosphotransferase system</keyword>
<evidence type="ECO:0000256" key="1">
    <source>
        <dbReference type="ARBA" id="ARBA00004496"/>
    </source>
</evidence>
<evidence type="ECO:0000259" key="8">
    <source>
        <dbReference type="PROSITE" id="PS51096"/>
    </source>
</evidence>
<keyword evidence="7" id="KW-0418">Kinase</keyword>
<evidence type="ECO:0000256" key="3">
    <source>
        <dbReference type="ARBA" id="ARBA00022490"/>
    </source>
</evidence>
<keyword evidence="2" id="KW-0813">Transport</keyword>
<dbReference type="SUPFAM" id="SSF53062">
    <property type="entry name" value="PTS system fructose IIA component-like"/>
    <property type="match status" value="1"/>
</dbReference>
<keyword evidence="4 9" id="KW-0762">Sugar transport</keyword>
<proteinExistence type="predicted"/>
<organism evidence="9 10">
    <name type="scientific">Enterococcus lemanii</name>
    <dbReference type="NCBI Taxonomy" id="1159752"/>
    <lineage>
        <taxon>Bacteria</taxon>
        <taxon>Bacillati</taxon>
        <taxon>Bacillota</taxon>
        <taxon>Bacilli</taxon>
        <taxon>Lactobacillales</taxon>
        <taxon>Enterococcaceae</taxon>
        <taxon>Enterococcus</taxon>
    </lineage>
</organism>
<dbReference type="EMBL" id="JBHSGS010000046">
    <property type="protein sequence ID" value="MFC4719742.1"/>
    <property type="molecule type" value="Genomic_DNA"/>
</dbReference>
<dbReference type="InterPro" id="IPR033887">
    <property type="entry name" value="PTS_IIA_man"/>
</dbReference>
<sequence>MRKIIFASHHHLASGLKETIEYIVPNGEKITAISAYTTNTPVEAEINDALKDLQPEDEALVFTDLLGGSVNQAFTKYLNQGNVHVIAGMNVPVVLTVLLGLTKEKTTSQQIQQAILEGQQQLVYVNDYFKQQELDEDDE</sequence>
<dbReference type="Gene3D" id="3.40.50.510">
    <property type="entry name" value="Phosphotransferase system, mannose-type IIA component"/>
    <property type="match status" value="1"/>
</dbReference>
<dbReference type="InterPro" id="IPR051471">
    <property type="entry name" value="Bacterial_PTS_sugar_comp"/>
</dbReference>